<evidence type="ECO:0000313" key="4">
    <source>
        <dbReference type="EMBL" id="KWX10512.1"/>
    </source>
</evidence>
<evidence type="ECO:0000313" key="3">
    <source>
        <dbReference type="EMBL" id="KWX04874.1"/>
    </source>
</evidence>
<feature type="transmembrane region" description="Helical" evidence="1">
    <location>
        <begin position="311"/>
        <end position="336"/>
    </location>
</feature>
<feature type="transmembrane region" description="Helical" evidence="1">
    <location>
        <begin position="125"/>
        <end position="141"/>
    </location>
</feature>
<dbReference type="EMBL" id="JYIK01000439">
    <property type="protein sequence ID" value="KWX10512.1"/>
    <property type="molecule type" value="Genomic_DNA"/>
</dbReference>
<reference evidence="4 6" key="2">
    <citation type="submission" date="2015-02" db="EMBL/GenBank/DDBJ databases">
        <title>Physiological reanalysis, assessment of diazotrophy, and genome sequences of multiple isolates of Streptomyces thermoautotrophicus.</title>
        <authorList>
            <person name="MacKellar D.C."/>
            <person name="Lieber L."/>
            <person name="Norman J."/>
            <person name="Bolger A."/>
            <person name="Tobin C."/>
            <person name="Murray J.W."/>
            <person name="Prell J."/>
        </authorList>
    </citation>
    <scope>NUCLEOTIDE SEQUENCE [LARGE SCALE GENOMIC DNA]</scope>
    <source>
        <strain evidence="4 6">UBT1</strain>
    </source>
</reference>
<evidence type="ECO:0000259" key="2">
    <source>
        <dbReference type="Pfam" id="PF04235"/>
    </source>
</evidence>
<keyword evidence="1" id="KW-1133">Transmembrane helix</keyword>
<evidence type="ECO:0000313" key="6">
    <source>
        <dbReference type="Proteomes" id="UP000070659"/>
    </source>
</evidence>
<dbReference type="InterPro" id="IPR052529">
    <property type="entry name" value="Bact_Transport_Assoc"/>
</dbReference>
<gene>
    <name evidence="3" type="ORF">TH66_06320</name>
    <name evidence="4" type="ORF">TR74_03165</name>
</gene>
<dbReference type="Proteomes" id="UP000070659">
    <property type="component" value="Unassembled WGS sequence"/>
</dbReference>
<dbReference type="PANTHER" id="PTHR30590:SF2">
    <property type="entry name" value="INNER MEMBRANE PROTEIN"/>
    <property type="match status" value="1"/>
</dbReference>
<keyword evidence="1" id="KW-0472">Membrane</keyword>
<comment type="caution">
    <text evidence="4">The sequence shown here is derived from an EMBL/GenBank/DDBJ whole genome shotgun (WGS) entry which is preliminary data.</text>
</comment>
<dbReference type="PATRIC" id="fig|1469144.8.peg.4288"/>
<organism evidence="4 5">
    <name type="scientific">Carbonactinospora thermoautotrophica</name>
    <dbReference type="NCBI Taxonomy" id="1469144"/>
    <lineage>
        <taxon>Bacteria</taxon>
        <taxon>Bacillati</taxon>
        <taxon>Actinomycetota</taxon>
        <taxon>Actinomycetes</taxon>
        <taxon>Kitasatosporales</taxon>
        <taxon>Carbonactinosporaceae</taxon>
        <taxon>Carbonactinospora</taxon>
    </lineage>
</organism>
<feature type="transmembrane region" description="Helical" evidence="1">
    <location>
        <begin position="204"/>
        <end position="223"/>
    </location>
</feature>
<dbReference type="PANTHER" id="PTHR30590">
    <property type="entry name" value="INNER MEMBRANE PROTEIN"/>
    <property type="match status" value="1"/>
</dbReference>
<feature type="transmembrane region" description="Helical" evidence="1">
    <location>
        <begin position="244"/>
        <end position="260"/>
    </location>
</feature>
<keyword evidence="1" id="KW-0812">Transmembrane</keyword>
<name>A0A132NLD9_9ACTN</name>
<dbReference type="InterPro" id="IPR007349">
    <property type="entry name" value="DUF418"/>
</dbReference>
<dbReference type="AlphaFoldDB" id="A0A132NLD9"/>
<sequence length="387" mass="42247">MGQAPAARTGDRIVLLDVLRGVAVLGTLGTNIWIFTDPGGALGFLTRAIEAPFASVASAVETGLRFLANGKFLGLLTILFGVGLEIQRASARRRGQRWPGWYLWRASLLFLEGLLHFVLVFEFDILMGYAATAMIAAFLVARATAGRWMIGAAVTHLALVAAGTLALATADASDGEQGPSGIELYAEGSYLDQVLFRLRHILPLRLEAVFVIPLSVFLFLLGARLHRAGAFGADERGRLLRRRLLLVGACAFPLNAATAYSGNLTLVLVDRYLLPPLVALGYLGLAGLVLDHRHRLGWLSRRLAAVGRMALSCYVLQNILASALCYGWGLGLAAILADRRPWWTILAWAAISALLLVVSDLWLRRFRQGPLEAAWRWAYQLPQRRAR</sequence>
<dbReference type="Proteomes" id="UP000070598">
    <property type="component" value="Unassembled WGS sequence"/>
</dbReference>
<feature type="transmembrane region" description="Helical" evidence="1">
    <location>
        <begin position="148"/>
        <end position="170"/>
    </location>
</feature>
<feature type="transmembrane region" description="Helical" evidence="1">
    <location>
        <begin position="72"/>
        <end position="90"/>
    </location>
</feature>
<reference evidence="5" key="1">
    <citation type="submission" date="2015-02" db="EMBL/GenBank/DDBJ databases">
        <title>Physiological reanalysis, assessment of diazotrophy, and genome sequences of multiple isolates of Streptomyces thermoautotrophicus.</title>
        <authorList>
            <person name="MacKellar D.C."/>
            <person name="Lieber L."/>
            <person name="Norman J."/>
            <person name="Bolger A."/>
            <person name="Tobin C."/>
            <person name="Murray J.W."/>
            <person name="Friesen M."/>
            <person name="Prell J."/>
        </authorList>
    </citation>
    <scope>NUCLEOTIDE SEQUENCE [LARGE SCALE GENOMIC DNA]</scope>
    <source>
        <strain evidence="5">UBT1</strain>
    </source>
</reference>
<feature type="transmembrane region" description="Helical" evidence="1">
    <location>
        <begin position="12"/>
        <end position="35"/>
    </location>
</feature>
<evidence type="ECO:0000256" key="1">
    <source>
        <dbReference type="SAM" id="Phobius"/>
    </source>
</evidence>
<feature type="transmembrane region" description="Helical" evidence="1">
    <location>
        <begin position="102"/>
        <end position="119"/>
    </location>
</feature>
<feature type="transmembrane region" description="Helical" evidence="1">
    <location>
        <begin position="342"/>
        <end position="363"/>
    </location>
</feature>
<protein>
    <submittedName>
        <fullName evidence="4">Membrane protein</fullName>
    </submittedName>
</protein>
<feature type="transmembrane region" description="Helical" evidence="1">
    <location>
        <begin position="272"/>
        <end position="290"/>
    </location>
</feature>
<evidence type="ECO:0000313" key="5">
    <source>
        <dbReference type="Proteomes" id="UP000070598"/>
    </source>
</evidence>
<proteinExistence type="predicted"/>
<dbReference type="Pfam" id="PF04235">
    <property type="entry name" value="DUF418"/>
    <property type="match status" value="1"/>
</dbReference>
<dbReference type="EMBL" id="JYIJ01000014">
    <property type="protein sequence ID" value="KWX04874.1"/>
    <property type="molecule type" value="Genomic_DNA"/>
</dbReference>
<feature type="domain" description="DUF418" evidence="2">
    <location>
        <begin position="226"/>
        <end position="379"/>
    </location>
</feature>
<accession>A0A132NLD9</accession>